<feature type="signal peptide" evidence="3">
    <location>
        <begin position="1"/>
        <end position="24"/>
    </location>
</feature>
<keyword evidence="2" id="KW-1133">Transmembrane helix</keyword>
<name>A0A6A6HHF0_VIRVR</name>
<feature type="region of interest" description="Disordered" evidence="1">
    <location>
        <begin position="32"/>
        <end position="74"/>
    </location>
</feature>
<dbReference type="AlphaFoldDB" id="A0A6A6HHF0"/>
<sequence>MDTHRIRTSVILLFLFALPAISQTDLPNLSTATLPGTSSGSSTGSGSTPSSTGSTSAATTSGSTTASSSASTTDASSLTVTSAPSLTSSGGASFFSITGSGPTVAGAGIPTMIVPDTSRAPFMQKSSLPEGTVFICVGAILGFLGFCVLAWRGLVAWSLHRSVKRAALKADVAESKAMLRPPGAGFYSSVPGGSSLSLEPLGYGNGRGGGGGGGSTNEKGGDRIGRPSQSHTPRSSLFFSPTAGAGLPGMPGANRNSQYLPAGYYAAGASQTAGGNSTTHLGGGGGGGGGSYNTRGARNSVGHSPPESPSLPPSRGNMYSHSARNSRRLSGAYTSPSSSTLDLSALSRGREPTGRPSSSTLNLGKPPEGRAPSAYLEDLFENHGNGPRERF</sequence>
<feature type="compositionally biased region" description="Gly residues" evidence="1">
    <location>
        <begin position="203"/>
        <end position="215"/>
    </location>
</feature>
<evidence type="ECO:0000256" key="1">
    <source>
        <dbReference type="SAM" id="MobiDB-lite"/>
    </source>
</evidence>
<keyword evidence="3" id="KW-0732">Signal</keyword>
<dbReference type="OrthoDB" id="4065319at2759"/>
<dbReference type="PANTHER" id="PTHR36089:SF1">
    <property type="entry name" value="CHITIN SYNTHASE 3 COMPLEX PROTEIN CSI2-RELATED"/>
    <property type="match status" value="1"/>
</dbReference>
<evidence type="ECO:0000313" key="4">
    <source>
        <dbReference type="EMBL" id="KAF2237564.1"/>
    </source>
</evidence>
<keyword evidence="2" id="KW-0812">Transmembrane</keyword>
<dbReference type="InterPro" id="IPR051009">
    <property type="entry name" value="PRM"/>
</dbReference>
<evidence type="ECO:0000256" key="2">
    <source>
        <dbReference type="SAM" id="Phobius"/>
    </source>
</evidence>
<evidence type="ECO:0000256" key="3">
    <source>
        <dbReference type="SAM" id="SignalP"/>
    </source>
</evidence>
<feature type="region of interest" description="Disordered" evidence="1">
    <location>
        <begin position="198"/>
        <end position="252"/>
    </location>
</feature>
<feature type="compositionally biased region" description="Polar residues" evidence="1">
    <location>
        <begin position="332"/>
        <end position="342"/>
    </location>
</feature>
<dbReference type="GO" id="GO:0000324">
    <property type="term" value="C:fungal-type vacuole"/>
    <property type="evidence" value="ECO:0007669"/>
    <property type="project" value="TreeGrafter"/>
</dbReference>
<gene>
    <name evidence="4" type="ORF">EV356DRAFT_510494</name>
</gene>
<feature type="region of interest" description="Disordered" evidence="1">
    <location>
        <begin position="276"/>
        <end position="391"/>
    </location>
</feature>
<feature type="transmembrane region" description="Helical" evidence="2">
    <location>
        <begin position="132"/>
        <end position="155"/>
    </location>
</feature>
<feature type="compositionally biased region" description="Gly residues" evidence="1">
    <location>
        <begin position="281"/>
        <end position="291"/>
    </location>
</feature>
<dbReference type="EMBL" id="ML991779">
    <property type="protein sequence ID" value="KAF2237564.1"/>
    <property type="molecule type" value="Genomic_DNA"/>
</dbReference>
<dbReference type="PANTHER" id="PTHR36089">
    <property type="entry name" value="CHITIN SYNTHASE 3 COMPLEX PROTEIN CSI2-RELATED"/>
    <property type="match status" value="1"/>
</dbReference>
<accession>A0A6A6HHF0</accession>
<feature type="compositionally biased region" description="Polar residues" evidence="1">
    <location>
        <begin position="227"/>
        <end position="239"/>
    </location>
</feature>
<dbReference type="Proteomes" id="UP000800092">
    <property type="component" value="Unassembled WGS sequence"/>
</dbReference>
<keyword evidence="2" id="KW-0472">Membrane</keyword>
<organism evidence="4 5">
    <name type="scientific">Viridothelium virens</name>
    <name type="common">Speckled blister lichen</name>
    <name type="synonym">Trypethelium virens</name>
    <dbReference type="NCBI Taxonomy" id="1048519"/>
    <lineage>
        <taxon>Eukaryota</taxon>
        <taxon>Fungi</taxon>
        <taxon>Dikarya</taxon>
        <taxon>Ascomycota</taxon>
        <taxon>Pezizomycotina</taxon>
        <taxon>Dothideomycetes</taxon>
        <taxon>Dothideomycetes incertae sedis</taxon>
        <taxon>Trypetheliales</taxon>
        <taxon>Trypetheliaceae</taxon>
        <taxon>Viridothelium</taxon>
    </lineage>
</organism>
<keyword evidence="5" id="KW-1185">Reference proteome</keyword>
<proteinExistence type="predicted"/>
<feature type="chain" id="PRO_5025521129" evidence="3">
    <location>
        <begin position="25"/>
        <end position="391"/>
    </location>
</feature>
<reference evidence="4" key="1">
    <citation type="journal article" date="2020" name="Stud. Mycol.">
        <title>101 Dothideomycetes genomes: a test case for predicting lifestyles and emergence of pathogens.</title>
        <authorList>
            <person name="Haridas S."/>
            <person name="Albert R."/>
            <person name="Binder M."/>
            <person name="Bloem J."/>
            <person name="Labutti K."/>
            <person name="Salamov A."/>
            <person name="Andreopoulos B."/>
            <person name="Baker S."/>
            <person name="Barry K."/>
            <person name="Bills G."/>
            <person name="Bluhm B."/>
            <person name="Cannon C."/>
            <person name="Castanera R."/>
            <person name="Culley D."/>
            <person name="Daum C."/>
            <person name="Ezra D."/>
            <person name="Gonzalez J."/>
            <person name="Henrissat B."/>
            <person name="Kuo A."/>
            <person name="Liang C."/>
            <person name="Lipzen A."/>
            <person name="Lutzoni F."/>
            <person name="Magnuson J."/>
            <person name="Mondo S."/>
            <person name="Nolan M."/>
            <person name="Ohm R."/>
            <person name="Pangilinan J."/>
            <person name="Park H.-J."/>
            <person name="Ramirez L."/>
            <person name="Alfaro M."/>
            <person name="Sun H."/>
            <person name="Tritt A."/>
            <person name="Yoshinaga Y."/>
            <person name="Zwiers L.-H."/>
            <person name="Turgeon B."/>
            <person name="Goodwin S."/>
            <person name="Spatafora J."/>
            <person name="Crous P."/>
            <person name="Grigoriev I."/>
        </authorList>
    </citation>
    <scope>NUCLEOTIDE SEQUENCE</scope>
    <source>
        <strain evidence="4">Tuck. ex Michener</strain>
    </source>
</reference>
<evidence type="ECO:0000313" key="5">
    <source>
        <dbReference type="Proteomes" id="UP000800092"/>
    </source>
</evidence>
<protein>
    <submittedName>
        <fullName evidence="4">Uncharacterized protein</fullName>
    </submittedName>
</protein>